<proteinExistence type="predicted"/>
<keyword evidence="4" id="KW-1185">Reference proteome</keyword>
<feature type="region of interest" description="Disordered" evidence="2">
    <location>
        <begin position="1"/>
        <end position="26"/>
    </location>
</feature>
<gene>
    <name evidence="3" type="ORF">QYE76_054634</name>
</gene>
<evidence type="ECO:0000256" key="2">
    <source>
        <dbReference type="SAM" id="MobiDB-lite"/>
    </source>
</evidence>
<comment type="caution">
    <text evidence="3">The sequence shown here is derived from an EMBL/GenBank/DDBJ whole genome shotgun (WGS) entry which is preliminary data.</text>
</comment>
<name>A0AAD8WNP2_LOLMU</name>
<evidence type="ECO:0000313" key="4">
    <source>
        <dbReference type="Proteomes" id="UP001231189"/>
    </source>
</evidence>
<evidence type="ECO:0000313" key="3">
    <source>
        <dbReference type="EMBL" id="KAK1666475.1"/>
    </source>
</evidence>
<organism evidence="3 4">
    <name type="scientific">Lolium multiflorum</name>
    <name type="common">Italian ryegrass</name>
    <name type="synonym">Lolium perenne subsp. multiflorum</name>
    <dbReference type="NCBI Taxonomy" id="4521"/>
    <lineage>
        <taxon>Eukaryota</taxon>
        <taxon>Viridiplantae</taxon>
        <taxon>Streptophyta</taxon>
        <taxon>Embryophyta</taxon>
        <taxon>Tracheophyta</taxon>
        <taxon>Spermatophyta</taxon>
        <taxon>Magnoliopsida</taxon>
        <taxon>Liliopsida</taxon>
        <taxon>Poales</taxon>
        <taxon>Poaceae</taxon>
        <taxon>BOP clade</taxon>
        <taxon>Pooideae</taxon>
        <taxon>Poodae</taxon>
        <taxon>Poeae</taxon>
        <taxon>Poeae Chloroplast Group 2 (Poeae type)</taxon>
        <taxon>Loliodinae</taxon>
        <taxon>Loliinae</taxon>
        <taxon>Lolium</taxon>
    </lineage>
</organism>
<reference evidence="3" key="1">
    <citation type="submission" date="2023-07" db="EMBL/GenBank/DDBJ databases">
        <title>A chromosome-level genome assembly of Lolium multiflorum.</title>
        <authorList>
            <person name="Chen Y."/>
            <person name="Copetti D."/>
            <person name="Kolliker R."/>
            <person name="Studer B."/>
        </authorList>
    </citation>
    <scope>NUCLEOTIDE SEQUENCE</scope>
    <source>
        <strain evidence="3">02402/16</strain>
        <tissue evidence="3">Leaf</tissue>
    </source>
</reference>
<protein>
    <submittedName>
        <fullName evidence="3">Uncharacterized protein</fullName>
    </submittedName>
</protein>
<sequence length="140" mass="15196">MASCWSSVLSVLGGGQGDTEEETQLRGSLLGDKAAAASEAKAIEKLEAEVKALVRALAAAERDREAAEARRRDAETLAGKAVADLRAAEEDHQGRVEDLLRMADELKVKDARIRELEEMIKAATGMAEAPSPERKRLFFF</sequence>
<accession>A0AAD8WNP2</accession>
<feature type="coiled-coil region" evidence="1">
    <location>
        <begin position="36"/>
        <end position="119"/>
    </location>
</feature>
<keyword evidence="1" id="KW-0175">Coiled coil</keyword>
<feature type="compositionally biased region" description="Low complexity" evidence="2">
    <location>
        <begin position="1"/>
        <end position="11"/>
    </location>
</feature>
<dbReference type="EMBL" id="JAUUTY010000003">
    <property type="protein sequence ID" value="KAK1666475.1"/>
    <property type="molecule type" value="Genomic_DNA"/>
</dbReference>
<evidence type="ECO:0000256" key="1">
    <source>
        <dbReference type="SAM" id="Coils"/>
    </source>
</evidence>
<dbReference type="Proteomes" id="UP001231189">
    <property type="component" value="Unassembled WGS sequence"/>
</dbReference>
<dbReference type="AlphaFoldDB" id="A0AAD8WNP2"/>